<dbReference type="Pfam" id="PF05721">
    <property type="entry name" value="PhyH"/>
    <property type="match status" value="1"/>
</dbReference>
<proteinExistence type="predicted"/>
<comment type="caution">
    <text evidence="1">The sequence shown here is derived from an EMBL/GenBank/DDBJ whole genome shotgun (WGS) entry which is preliminary data.</text>
</comment>
<dbReference type="PANTHER" id="PTHR20883">
    <property type="entry name" value="PHYTANOYL-COA DIOXYGENASE DOMAIN CONTAINING 1"/>
    <property type="match status" value="1"/>
</dbReference>
<keyword evidence="2" id="KW-1185">Reference proteome</keyword>
<dbReference type="SUPFAM" id="SSF51197">
    <property type="entry name" value="Clavaminate synthase-like"/>
    <property type="match status" value="1"/>
</dbReference>
<reference evidence="1" key="2">
    <citation type="submission" date="2020-09" db="EMBL/GenBank/DDBJ databases">
        <authorList>
            <person name="Sun Q."/>
            <person name="Ohkuma M."/>
        </authorList>
    </citation>
    <scope>NUCLEOTIDE SEQUENCE</scope>
    <source>
        <strain evidence="1">JCM 19831</strain>
    </source>
</reference>
<organism evidence="1 2">
    <name type="scientific">Dactylosporangium sucinum</name>
    <dbReference type="NCBI Taxonomy" id="1424081"/>
    <lineage>
        <taxon>Bacteria</taxon>
        <taxon>Bacillati</taxon>
        <taxon>Actinomycetota</taxon>
        <taxon>Actinomycetes</taxon>
        <taxon>Micromonosporales</taxon>
        <taxon>Micromonosporaceae</taxon>
        <taxon>Dactylosporangium</taxon>
    </lineage>
</organism>
<dbReference type="RefSeq" id="WP_190254340.1">
    <property type="nucleotide sequence ID" value="NZ_BMPI01000042.1"/>
</dbReference>
<sequence length="258" mass="28514">MTDPVRRLRDEEVEFYTEHGWLHAPALVSGDLVERLAAKAHELHRPSGAVSVSAVAQAFGQNRGLAEVDPDFAQPVFSPVMADNAARLMPGKPQVRLQINNLLIKEPAGGTHGATQFHQDFPWFPMDRAVMLTVWMALVDTPADMGSLRFYDRSHRFGPLGRSFVRDGDAVVEQHPWLGDLELSPPLHLKPGDATIHTALTVHGAAPNVHTSPRLSFAWTYFDAGTLYTGSPFKQTDDLGLRINEVFDHPDFPIVARA</sequence>
<dbReference type="EMBL" id="BMPI01000042">
    <property type="protein sequence ID" value="GGM58800.1"/>
    <property type="molecule type" value="Genomic_DNA"/>
</dbReference>
<dbReference type="GO" id="GO:0005506">
    <property type="term" value="F:iron ion binding"/>
    <property type="evidence" value="ECO:0007669"/>
    <property type="project" value="UniProtKB-ARBA"/>
</dbReference>
<evidence type="ECO:0000313" key="1">
    <source>
        <dbReference type="EMBL" id="GGM58800.1"/>
    </source>
</evidence>
<reference evidence="1" key="1">
    <citation type="journal article" date="2014" name="Int. J. Syst. Evol. Microbiol.">
        <title>Complete genome sequence of Corynebacterium casei LMG S-19264T (=DSM 44701T), isolated from a smear-ripened cheese.</title>
        <authorList>
            <consortium name="US DOE Joint Genome Institute (JGI-PGF)"/>
            <person name="Walter F."/>
            <person name="Albersmeier A."/>
            <person name="Kalinowski J."/>
            <person name="Ruckert C."/>
        </authorList>
    </citation>
    <scope>NUCLEOTIDE SEQUENCE</scope>
    <source>
        <strain evidence="1">JCM 19831</strain>
    </source>
</reference>
<name>A0A917U6D8_9ACTN</name>
<evidence type="ECO:0008006" key="3">
    <source>
        <dbReference type="Google" id="ProtNLM"/>
    </source>
</evidence>
<dbReference type="Gene3D" id="2.60.120.620">
    <property type="entry name" value="q2cbj1_9rhob like domain"/>
    <property type="match status" value="1"/>
</dbReference>
<accession>A0A917U6D8</accession>
<protein>
    <recommendedName>
        <fullName evidence="3">Phytanoyl-CoA dioxygenase</fullName>
    </recommendedName>
</protein>
<dbReference type="Proteomes" id="UP000642070">
    <property type="component" value="Unassembled WGS sequence"/>
</dbReference>
<dbReference type="GO" id="GO:0016706">
    <property type="term" value="F:2-oxoglutarate-dependent dioxygenase activity"/>
    <property type="evidence" value="ECO:0007669"/>
    <property type="project" value="UniProtKB-ARBA"/>
</dbReference>
<gene>
    <name evidence="1" type="ORF">GCM10007977_070430</name>
</gene>
<dbReference type="PANTHER" id="PTHR20883:SF48">
    <property type="entry name" value="ECTOINE DIOXYGENASE"/>
    <property type="match status" value="1"/>
</dbReference>
<evidence type="ECO:0000313" key="2">
    <source>
        <dbReference type="Proteomes" id="UP000642070"/>
    </source>
</evidence>
<dbReference type="InterPro" id="IPR008775">
    <property type="entry name" value="Phytyl_CoA_dOase-like"/>
</dbReference>
<dbReference type="AlphaFoldDB" id="A0A917U6D8"/>